<keyword evidence="1" id="KW-0472">Membrane</keyword>
<accession>A0A0J9W488</accession>
<feature type="transmembrane region" description="Helical" evidence="1">
    <location>
        <begin position="216"/>
        <end position="237"/>
    </location>
</feature>
<dbReference type="AlphaFoldDB" id="A0A0J9W488"/>
<reference evidence="3 4" key="1">
    <citation type="submission" date="2011-08" db="EMBL/GenBank/DDBJ databases">
        <title>The Genome Sequence of Plasmodium vivax Mauritania I.</title>
        <authorList>
            <consortium name="The Broad Institute Genome Sequencing Platform"/>
            <consortium name="The Broad Institute Genome Sequencing Center for Infectious Disease"/>
            <person name="Neafsey D."/>
            <person name="Carlton J."/>
            <person name="Barnwell J."/>
            <person name="Collins W."/>
            <person name="Escalante A."/>
            <person name="Mullikin J."/>
            <person name="Saul A."/>
            <person name="Guigo R."/>
            <person name="Camara F."/>
            <person name="Young S.K."/>
            <person name="Zeng Q."/>
            <person name="Gargeya S."/>
            <person name="Fitzgerald M."/>
            <person name="Haas B."/>
            <person name="Abouelleil A."/>
            <person name="Alvarado L."/>
            <person name="Arachchi H.M."/>
            <person name="Berlin A."/>
            <person name="Brown A."/>
            <person name="Chapman S.B."/>
            <person name="Chen Z."/>
            <person name="Dunbar C."/>
            <person name="Freedman E."/>
            <person name="Gearin G."/>
            <person name="Gellesch M."/>
            <person name="Goldberg J."/>
            <person name="Griggs A."/>
            <person name="Gujja S."/>
            <person name="Heiman D."/>
            <person name="Howarth C."/>
            <person name="Larson L."/>
            <person name="Lui A."/>
            <person name="MacDonald P.J.P."/>
            <person name="Montmayeur A."/>
            <person name="Murphy C."/>
            <person name="Neiman D."/>
            <person name="Pearson M."/>
            <person name="Priest M."/>
            <person name="Roberts A."/>
            <person name="Saif S."/>
            <person name="Shea T."/>
            <person name="Shenoy N."/>
            <person name="Sisk P."/>
            <person name="Stolte C."/>
            <person name="Sykes S."/>
            <person name="Wortman J."/>
            <person name="Nusbaum C."/>
            <person name="Birren B."/>
        </authorList>
    </citation>
    <scope>NUCLEOTIDE SEQUENCE [LARGE SCALE GENOMIC DNA]</scope>
    <source>
        <strain evidence="3 4">Mauritania I</strain>
    </source>
</reference>
<dbReference type="Proteomes" id="UP000053776">
    <property type="component" value="Unassembled WGS sequence"/>
</dbReference>
<proteinExistence type="predicted"/>
<evidence type="ECO:0000313" key="4">
    <source>
        <dbReference type="Proteomes" id="UP000053776"/>
    </source>
</evidence>
<gene>
    <name evidence="3" type="ORF">PVMG_05101</name>
</gene>
<organism evidence="3 4">
    <name type="scientific">Plasmodium vivax Mauritania I</name>
    <dbReference type="NCBI Taxonomy" id="1035515"/>
    <lineage>
        <taxon>Eukaryota</taxon>
        <taxon>Sar</taxon>
        <taxon>Alveolata</taxon>
        <taxon>Apicomplexa</taxon>
        <taxon>Aconoidasida</taxon>
        <taxon>Haemosporida</taxon>
        <taxon>Plasmodiidae</taxon>
        <taxon>Plasmodium</taxon>
        <taxon>Plasmodium (Plasmodium)</taxon>
    </lineage>
</organism>
<evidence type="ECO:0000256" key="2">
    <source>
        <dbReference type="SAM" id="SignalP"/>
    </source>
</evidence>
<feature type="chain" id="PRO_5005325046" evidence="2">
    <location>
        <begin position="18"/>
        <end position="251"/>
    </location>
</feature>
<keyword evidence="1" id="KW-0812">Transmembrane</keyword>
<keyword evidence="2" id="KW-0732">Signal</keyword>
<feature type="transmembrane region" description="Helical" evidence="1">
    <location>
        <begin position="154"/>
        <end position="175"/>
    </location>
</feature>
<protein>
    <submittedName>
        <fullName evidence="3">Uncharacterized protein</fullName>
    </submittedName>
</protein>
<sequence length="251" mass="29663">MKFLIFINIVTFVLVSLKDHYYNNENKISISLENGDVYCIILSRRSHRILAKYENKKELMNSRFYYETRDNESNHRLVNNRDNYTYDMLKRAKPNNMETYLNGYKYRHSKKRGLKKLDCYFEKNLFTSLDKIEKNAKKKNNGKSPIISIICGKYGLPLFLLSLVPLFALVIPVYVGKVHKRGKDQCTVIFTDSSKKEVKNILHRKCTFKEVVNSNYAYIFLFISILIILLLIIYAYIKISKYLRIKEGMSK</sequence>
<name>A0A0J9W488_PLAVI</name>
<keyword evidence="1" id="KW-1133">Transmembrane helix</keyword>
<dbReference type="Pfam" id="PF12420">
    <property type="entry name" value="DUF3671"/>
    <property type="match status" value="1"/>
</dbReference>
<dbReference type="EMBL" id="KQ234996">
    <property type="protein sequence ID" value="KMZ95183.1"/>
    <property type="molecule type" value="Genomic_DNA"/>
</dbReference>
<evidence type="ECO:0000256" key="1">
    <source>
        <dbReference type="SAM" id="Phobius"/>
    </source>
</evidence>
<evidence type="ECO:0000313" key="3">
    <source>
        <dbReference type="EMBL" id="KMZ95183.1"/>
    </source>
</evidence>
<dbReference type="OrthoDB" id="10343705at2759"/>
<dbReference type="InterPro" id="IPR022139">
    <property type="entry name" value="Fam-L/Fam-M-like_plasmodium"/>
</dbReference>
<feature type="signal peptide" evidence="2">
    <location>
        <begin position="1"/>
        <end position="17"/>
    </location>
</feature>